<dbReference type="RefSeq" id="WP_203794448.1">
    <property type="nucleotide sequence ID" value="NZ_BAAAQE010000024.1"/>
</dbReference>
<dbReference type="InterPro" id="IPR022398">
    <property type="entry name" value="Peptidase_S8_His-AS"/>
</dbReference>
<evidence type="ECO:0000313" key="10">
    <source>
        <dbReference type="EMBL" id="GID53539.1"/>
    </source>
</evidence>
<protein>
    <recommendedName>
        <fullName evidence="9">Peptidase S8/S53 domain-containing protein</fullName>
    </recommendedName>
</protein>
<proteinExistence type="inferred from homology"/>
<dbReference type="PANTHER" id="PTHR43806">
    <property type="entry name" value="PEPTIDASE S8"/>
    <property type="match status" value="1"/>
</dbReference>
<organism evidence="10 11">
    <name type="scientific">Actinoplanes couchii</name>
    <dbReference type="NCBI Taxonomy" id="403638"/>
    <lineage>
        <taxon>Bacteria</taxon>
        <taxon>Bacillati</taxon>
        <taxon>Actinomycetota</taxon>
        <taxon>Actinomycetes</taxon>
        <taxon>Micromonosporales</taxon>
        <taxon>Micromonosporaceae</taxon>
        <taxon>Actinoplanes</taxon>
    </lineage>
</organism>
<feature type="active site" description="Charge relay system" evidence="7">
    <location>
        <position position="168"/>
    </location>
</feature>
<dbReference type="PROSITE" id="PS51892">
    <property type="entry name" value="SUBTILASE"/>
    <property type="match status" value="1"/>
</dbReference>
<dbReference type="InterPro" id="IPR023828">
    <property type="entry name" value="Peptidase_S8_Ser-AS"/>
</dbReference>
<name>A0ABQ3X4W8_9ACTN</name>
<dbReference type="PRINTS" id="PR00723">
    <property type="entry name" value="SUBTILISIN"/>
</dbReference>
<dbReference type="Proteomes" id="UP000612282">
    <property type="component" value="Unassembled WGS sequence"/>
</dbReference>
<sequence>MRARRNFLAGGIVAVTAAAIGAFALPTGSQAFSPVSYGTAGEPVRILTTTLDADGRPVYSVQVATGQAQAKRIAASVADRDGTVAVEVDSRIHALEVPADNDPYRGKQWDLKTIGIPTAWESSTGEGVVVAVIDSGVDASHPDLAGQVLPGYDAVADAGGGDSDVDGHGTHVAGTIAALTGNGKGIAGIAPDAKILPVRVLDASGEGYTSDEVEGIVWAVDNGADIINLSLGGTEADTAEKTAIEYARKKGVTVIAAAGNERKQGSPVSYPAAFPGVIGVAATDANDHVADYSNRGDYVDVAAPGSGILSTWIDGKYATANGTSMATPHVAAVAALLKAYQPDLTPDQIEQTLEKTAVDLGTKGFDTDYGNGRIDAAAALVALGADGGGDSPAPEVTVDQEDQTVTYGAKTRTTFTVTAGDEAYAGQDAQLCLTVGGVDKGCQAVTTDADGEYVYHRAATGTFQITLEVASGDDSVESPAASVAYTARAAVKASRTGKGAITVRVTGATGQKMTLQRLVKGKWSTAKTYSATASRKITGLVSGGSYRVVLASTKTVVGVTTGTVKA</sequence>
<comment type="similarity">
    <text evidence="2 7 8">Belongs to the peptidase S8 family.</text>
</comment>
<dbReference type="InterPro" id="IPR015500">
    <property type="entry name" value="Peptidase_S8_subtilisin-rel"/>
</dbReference>
<evidence type="ECO:0000256" key="6">
    <source>
        <dbReference type="ARBA" id="ARBA00022825"/>
    </source>
</evidence>
<dbReference type="CDD" id="cd07484">
    <property type="entry name" value="Peptidases_S8_Thermitase_like"/>
    <property type="match status" value="1"/>
</dbReference>
<dbReference type="InterPro" id="IPR023827">
    <property type="entry name" value="Peptidase_S8_Asp-AS"/>
</dbReference>
<keyword evidence="4 7" id="KW-0645">Protease</keyword>
<dbReference type="SUPFAM" id="SSF52743">
    <property type="entry name" value="Subtilisin-like"/>
    <property type="match status" value="1"/>
</dbReference>
<keyword evidence="6 7" id="KW-0720">Serine protease</keyword>
<evidence type="ECO:0000256" key="4">
    <source>
        <dbReference type="ARBA" id="ARBA00022670"/>
    </source>
</evidence>
<evidence type="ECO:0000256" key="2">
    <source>
        <dbReference type="ARBA" id="ARBA00011073"/>
    </source>
</evidence>
<gene>
    <name evidence="10" type="ORF">Aco03nite_019430</name>
</gene>
<dbReference type="PROSITE" id="PS00137">
    <property type="entry name" value="SUBTILASE_HIS"/>
    <property type="match status" value="1"/>
</dbReference>
<keyword evidence="5 7" id="KW-0378">Hydrolase</keyword>
<dbReference type="PROSITE" id="PS00136">
    <property type="entry name" value="SUBTILASE_ASP"/>
    <property type="match status" value="1"/>
</dbReference>
<evidence type="ECO:0000259" key="9">
    <source>
        <dbReference type="Pfam" id="PF00082"/>
    </source>
</evidence>
<keyword evidence="3" id="KW-0964">Secreted</keyword>
<comment type="caution">
    <text evidence="10">The sequence shown here is derived from an EMBL/GenBank/DDBJ whole genome shotgun (WGS) entry which is preliminary data.</text>
</comment>
<evidence type="ECO:0000313" key="11">
    <source>
        <dbReference type="Proteomes" id="UP000612282"/>
    </source>
</evidence>
<dbReference type="Pfam" id="PF00082">
    <property type="entry name" value="Peptidase_S8"/>
    <property type="match status" value="1"/>
</dbReference>
<dbReference type="InterPro" id="IPR034084">
    <property type="entry name" value="Thermitase-like_dom"/>
</dbReference>
<feature type="active site" description="Charge relay system" evidence="7">
    <location>
        <position position="324"/>
    </location>
</feature>
<accession>A0ABQ3X4W8</accession>
<keyword evidence="11" id="KW-1185">Reference proteome</keyword>
<reference evidence="10 11" key="1">
    <citation type="submission" date="2021-01" db="EMBL/GenBank/DDBJ databases">
        <title>Whole genome shotgun sequence of Actinoplanes couchii NBRC 106145.</title>
        <authorList>
            <person name="Komaki H."/>
            <person name="Tamura T."/>
        </authorList>
    </citation>
    <scope>NUCLEOTIDE SEQUENCE [LARGE SCALE GENOMIC DNA]</scope>
    <source>
        <strain evidence="10 11">NBRC 106145</strain>
    </source>
</reference>
<comment type="subcellular location">
    <subcellularLocation>
        <location evidence="1">Secreted</location>
    </subcellularLocation>
</comment>
<feature type="active site" description="Charge relay system" evidence="7">
    <location>
        <position position="134"/>
    </location>
</feature>
<dbReference type="EMBL" id="BOMG01000032">
    <property type="protein sequence ID" value="GID53539.1"/>
    <property type="molecule type" value="Genomic_DNA"/>
</dbReference>
<evidence type="ECO:0000256" key="5">
    <source>
        <dbReference type="ARBA" id="ARBA00022801"/>
    </source>
</evidence>
<dbReference type="PROSITE" id="PS51318">
    <property type="entry name" value="TAT"/>
    <property type="match status" value="1"/>
</dbReference>
<dbReference type="PROSITE" id="PS00138">
    <property type="entry name" value="SUBTILASE_SER"/>
    <property type="match status" value="1"/>
</dbReference>
<dbReference type="InterPro" id="IPR000209">
    <property type="entry name" value="Peptidase_S8/S53_dom"/>
</dbReference>
<evidence type="ECO:0000256" key="8">
    <source>
        <dbReference type="RuleBase" id="RU003355"/>
    </source>
</evidence>
<evidence type="ECO:0000256" key="7">
    <source>
        <dbReference type="PROSITE-ProRule" id="PRU01240"/>
    </source>
</evidence>
<dbReference type="InterPro" id="IPR036852">
    <property type="entry name" value="Peptidase_S8/S53_dom_sf"/>
</dbReference>
<feature type="domain" description="Peptidase S8/S53" evidence="9">
    <location>
        <begin position="125"/>
        <end position="372"/>
    </location>
</feature>
<evidence type="ECO:0000256" key="1">
    <source>
        <dbReference type="ARBA" id="ARBA00004613"/>
    </source>
</evidence>
<dbReference type="InterPro" id="IPR050131">
    <property type="entry name" value="Peptidase_S8_subtilisin-like"/>
</dbReference>
<evidence type="ECO:0000256" key="3">
    <source>
        <dbReference type="ARBA" id="ARBA00022525"/>
    </source>
</evidence>
<dbReference type="PANTHER" id="PTHR43806:SF11">
    <property type="entry name" value="CEREVISIN-RELATED"/>
    <property type="match status" value="1"/>
</dbReference>
<dbReference type="InterPro" id="IPR006311">
    <property type="entry name" value="TAT_signal"/>
</dbReference>
<dbReference type="Gene3D" id="3.40.50.200">
    <property type="entry name" value="Peptidase S8/S53 domain"/>
    <property type="match status" value="1"/>
</dbReference>